<dbReference type="GO" id="GO:1901135">
    <property type="term" value="P:carbohydrate derivative metabolic process"/>
    <property type="evidence" value="ECO:0007669"/>
    <property type="project" value="UniProtKB-ARBA"/>
</dbReference>
<reference evidence="2 3" key="1">
    <citation type="journal article" date="2019" name="PLoS ONE">
        <title>Pup mortality in New Zealand sea lions (Phocarctos hookeri) at Enderby Island, Auckland Islands, 2013-18.</title>
        <authorList>
            <person name="Michael S.A."/>
            <person name="Hayman D.T.S."/>
            <person name="Gray R."/>
            <person name="Zhang J."/>
            <person name="Rogers L."/>
            <person name="Roe W.D."/>
        </authorList>
    </citation>
    <scope>NUCLEOTIDE SEQUENCE [LARGE SCALE GENOMIC DNA]</scope>
    <source>
        <strain evidence="2 3">SM868</strain>
    </source>
</reference>
<dbReference type="SUPFAM" id="SSF53756">
    <property type="entry name" value="UDP-Glycosyltransferase/glycogen phosphorylase"/>
    <property type="match status" value="1"/>
</dbReference>
<evidence type="ECO:0000313" key="3">
    <source>
        <dbReference type="Proteomes" id="UP000442109"/>
    </source>
</evidence>
<name>A0A844LZ00_9GAMM</name>
<dbReference type="Pfam" id="PF00534">
    <property type="entry name" value="Glycos_transf_1"/>
    <property type="match status" value="1"/>
</dbReference>
<keyword evidence="3" id="KW-1185">Reference proteome</keyword>
<dbReference type="GO" id="GO:0016757">
    <property type="term" value="F:glycosyltransferase activity"/>
    <property type="evidence" value="ECO:0007669"/>
    <property type="project" value="InterPro"/>
</dbReference>
<sequence>MKKKTEILIVAPYITFPDEPGFNRFITIANMLSQSYSVTLVTSDFSHFQKKHRQIQPILEGVNIILLHEPGYKVNVGLGRVFSHRFFCENFKAYLKSNGDKFDLVYSAYPLIYTNYILGKYKKKFNYKLIVDVQDIWPESITGSIPLLATRFGKLTLTPISKYANKTYSYADGLVAVSETYLNRANILKLNDDKAIVSYIGIPNIPIKNRYSPHTDIYKPLIATYLGTLGGSYDLITIIKAAALCKNEVQINIIGSGPQEKKLKLLNKSLGSNVQFLGTFNYQEAMKVLSKSHVALNAIKPTAMQSVTNKLSDYLSYGLPVLSCQTNEEVKKLLKEGNNLSYQAFDHIDLANKLIYLNRNRDLLQDISHNNYKISQRKFLRSESYKQIVSLVERLI</sequence>
<proteinExistence type="predicted"/>
<gene>
    <name evidence="2" type="ORF">GB996_02125</name>
</gene>
<protein>
    <submittedName>
        <fullName evidence="2">Glycosyltransferase</fullName>
    </submittedName>
</protein>
<evidence type="ECO:0000259" key="1">
    <source>
        <dbReference type="Pfam" id="PF00534"/>
    </source>
</evidence>
<dbReference type="Gene3D" id="3.40.50.2000">
    <property type="entry name" value="Glycogen Phosphorylase B"/>
    <property type="match status" value="2"/>
</dbReference>
<accession>A0A844LZ00</accession>
<organism evidence="2 3">
    <name type="scientific">Psychrobacter sanguinis</name>
    <dbReference type="NCBI Taxonomy" id="861445"/>
    <lineage>
        <taxon>Bacteria</taxon>
        <taxon>Pseudomonadati</taxon>
        <taxon>Pseudomonadota</taxon>
        <taxon>Gammaproteobacteria</taxon>
        <taxon>Moraxellales</taxon>
        <taxon>Moraxellaceae</taxon>
        <taxon>Psychrobacter</taxon>
    </lineage>
</organism>
<keyword evidence="2" id="KW-0808">Transferase</keyword>
<dbReference type="AlphaFoldDB" id="A0A844LZ00"/>
<evidence type="ECO:0000313" key="2">
    <source>
        <dbReference type="EMBL" id="MUG31588.1"/>
    </source>
</evidence>
<dbReference type="EMBL" id="WFKQ01000001">
    <property type="protein sequence ID" value="MUG31588.1"/>
    <property type="molecule type" value="Genomic_DNA"/>
</dbReference>
<feature type="domain" description="Glycosyl transferase family 1" evidence="1">
    <location>
        <begin position="219"/>
        <end position="373"/>
    </location>
</feature>
<dbReference type="Proteomes" id="UP000442109">
    <property type="component" value="Unassembled WGS sequence"/>
</dbReference>
<comment type="caution">
    <text evidence="2">The sequence shown here is derived from an EMBL/GenBank/DDBJ whole genome shotgun (WGS) entry which is preliminary data.</text>
</comment>
<dbReference type="PANTHER" id="PTHR12526">
    <property type="entry name" value="GLYCOSYLTRANSFERASE"/>
    <property type="match status" value="1"/>
</dbReference>
<dbReference type="OrthoDB" id="9787293at2"/>
<dbReference type="RefSeq" id="WP_155586710.1">
    <property type="nucleotide sequence ID" value="NZ_WFKQ01000001.1"/>
</dbReference>
<dbReference type="InterPro" id="IPR001296">
    <property type="entry name" value="Glyco_trans_1"/>
</dbReference>